<evidence type="ECO:0000313" key="1">
    <source>
        <dbReference type="EMBL" id="SCU90856.1"/>
    </source>
</evidence>
<name>A0A1G4JK24_9SACH</name>
<dbReference type="AlphaFoldDB" id="A0A1G4JK24"/>
<keyword evidence="2" id="KW-1185">Reference proteome</keyword>
<dbReference type="Proteomes" id="UP000190274">
    <property type="component" value="Chromosome F"/>
</dbReference>
<organism evidence="1 2">
    <name type="scientific">Lachancea dasiensis</name>
    <dbReference type="NCBI Taxonomy" id="1072105"/>
    <lineage>
        <taxon>Eukaryota</taxon>
        <taxon>Fungi</taxon>
        <taxon>Dikarya</taxon>
        <taxon>Ascomycota</taxon>
        <taxon>Saccharomycotina</taxon>
        <taxon>Saccharomycetes</taxon>
        <taxon>Saccharomycetales</taxon>
        <taxon>Saccharomycetaceae</taxon>
        <taxon>Lachancea</taxon>
    </lineage>
</organism>
<reference evidence="1 2" key="1">
    <citation type="submission" date="2016-03" db="EMBL/GenBank/DDBJ databases">
        <authorList>
            <person name="Devillers H."/>
        </authorList>
    </citation>
    <scope>NUCLEOTIDE SEQUENCE [LARGE SCALE GENOMIC DNA]</scope>
    <source>
        <strain evidence="1">CBS 10888</strain>
    </source>
</reference>
<proteinExistence type="predicted"/>
<dbReference type="EMBL" id="LT598458">
    <property type="protein sequence ID" value="SCU90856.1"/>
    <property type="molecule type" value="Genomic_DNA"/>
</dbReference>
<gene>
    <name evidence="1" type="ORF">LADA_0F06766G</name>
</gene>
<sequence>MGDTSLIEKVADVSLVAYCVSPGEQFLVSLEISTIRPAKTFVRVKKLNEERTPTRYELGIQLSSSTIEKNSFQLQLVQASTVVKGKAELHHYIIVNTGDAIHLVSLETLFSASRRKTFKWAHYLTRDTITSFFAFNVQGSALQVVYGTTLGTLVIFEFNILTESFRKIEEKTNAAADSFATCEPCLPSGLDPEAIYIPELIFASYDNYLYSLEKGIMQKLPLIESALGGDTLVSGAGVVAKQYTTKSLRYYAVNILNSGCHLFKRGANGNWESVRIFVRNERQENEEKSPLVNCQVVSRGRTQVCIITGSEHGKIYFWQYDYRDDTITQTIVLEVAHEVDVVHSLKIANGKTIYYMVNRDFVGSQNLP</sequence>
<accession>A0A1G4JK24</accession>
<evidence type="ECO:0000313" key="2">
    <source>
        <dbReference type="Proteomes" id="UP000190274"/>
    </source>
</evidence>
<dbReference type="OrthoDB" id="4033799at2759"/>
<protein>
    <submittedName>
        <fullName evidence="1">LADA_0F06766g1_1</fullName>
    </submittedName>
</protein>